<dbReference type="RefSeq" id="WP_044834732.1">
    <property type="nucleotide sequence ID" value="NZ_CP059735.1"/>
</dbReference>
<dbReference type="Pfam" id="PF00246">
    <property type="entry name" value="Peptidase_M14"/>
    <property type="match status" value="1"/>
</dbReference>
<keyword evidence="3" id="KW-0645">Protease</keyword>
<dbReference type="CDD" id="cd06226">
    <property type="entry name" value="M14_CPT_like"/>
    <property type="match status" value="1"/>
</dbReference>
<keyword evidence="7" id="KW-0865">Zymogen</keyword>
<evidence type="ECO:0000313" key="13">
    <source>
        <dbReference type="EMBL" id="WDE00048.1"/>
    </source>
</evidence>
<dbReference type="GO" id="GO:0005615">
    <property type="term" value="C:extracellular space"/>
    <property type="evidence" value="ECO:0007669"/>
    <property type="project" value="TreeGrafter"/>
</dbReference>
<reference evidence="13 14" key="2">
    <citation type="journal article" date="2022" name="Mar. Drugs">
        <title>Bioassay-Guided Fractionation Leads to the Detection of Cholic Acid Generated by the Rare Thalassomonas sp.</title>
        <authorList>
            <person name="Pheiffer F."/>
            <person name="Schneider Y.K."/>
            <person name="Hansen E.H."/>
            <person name="Andersen J.H."/>
            <person name="Isaksson J."/>
            <person name="Busche T."/>
            <person name="R C."/>
            <person name="Kalinowski J."/>
            <person name="Zyl L.V."/>
            <person name="Trindade M."/>
        </authorList>
    </citation>
    <scope>NUCLEOTIDE SEQUENCE [LARGE SCALE GENOMIC DNA]</scope>
    <source>
        <strain evidence="13 14">A5K-106</strain>
    </source>
</reference>
<evidence type="ECO:0000256" key="10">
    <source>
        <dbReference type="SAM" id="SignalP"/>
    </source>
</evidence>
<dbReference type="GO" id="GO:0004181">
    <property type="term" value="F:metallocarboxypeptidase activity"/>
    <property type="evidence" value="ECO:0007669"/>
    <property type="project" value="InterPro"/>
</dbReference>
<feature type="active site" description="Proton donor/acceptor" evidence="8">
    <location>
        <position position="425"/>
    </location>
</feature>
<feature type="chain" id="PRO_5042155519" evidence="10">
    <location>
        <begin position="24"/>
        <end position="808"/>
    </location>
</feature>
<sequence length="808" mass="86802">MRKVSKLSSLVALALGGVLPASQADNHQLQQTLDGITQEMAVTNIYRAYFPSEEIARKTAISFHSNLLESHLSEGYLILELSEEEMAKLKPFGYKFEQAHAFIKQRDQRLLRLEQQMLEKKRALTDIPQASQALPDIQSIPGYSCYQTVEETFTQAEAMVANNANLAELIDVGDSWLKTQNQGGYDIRVLKLTNKNTAGDKPILFINTAIHAREYTTAPLIMEFANWLLNGYGTDADATWLLDAHEIHWMMQTNPDGRKQAETGLSWRKNTNENYCGATSSSRGADLNRNFTFSWNSTNGQGSSGNQCSSTYRGPTAGSEPEIQALENYVRSIFPDRRGTGSNDAAPADTQGIHLDIHSYSELILWPWGDTSQAAPNGTALQTLGRKLADFNGYMPQQSVGLYPTDGTSDNVSYGELGVAAFTFELGTSFFQSCSVFENTIVPDNLPALVYAAKVVGAPYITPGGPDITALTINGSSNSGTIPPNSSGTLAATASDDRFSSRNGTESTQNISAIEYYLDTPPWENGAVAISLSASDGSFNSKTESGDVSIDTTGLAAGQHTVYLRAQDAGGTWGAVSAMFLQVSDDVVVPDNQLENGVAKTGLSGARSSDTYFTMEVPADANSLSFVMTGGSGDADLYVKYNADPANGYDCRPYQNGNEETCTISNIQAGTYQVMLRGYSAYSGVSLTGTYTTGTVSGYENTTDVAIPDNSAAGASSTINVDRSGASGTVSVEVDIIHTYIGDLTVDVIAPNGSSFNLHNRSGNGSNNINQTYSVDVGAIDSQGTWTLKVVDNANVDTGNIDRWKISF</sequence>
<feature type="compositionally biased region" description="Low complexity" evidence="9">
    <location>
        <begin position="296"/>
        <end position="311"/>
    </location>
</feature>
<dbReference type="GO" id="GO:0006508">
    <property type="term" value="P:proteolysis"/>
    <property type="evidence" value="ECO:0007669"/>
    <property type="project" value="UniProtKB-KW"/>
</dbReference>
<evidence type="ECO:0000256" key="5">
    <source>
        <dbReference type="ARBA" id="ARBA00022801"/>
    </source>
</evidence>
<dbReference type="EMBL" id="CP059735">
    <property type="protein sequence ID" value="WDE00048.1"/>
    <property type="molecule type" value="Genomic_DNA"/>
</dbReference>
<evidence type="ECO:0000256" key="6">
    <source>
        <dbReference type="ARBA" id="ARBA00022833"/>
    </source>
</evidence>
<reference evidence="13 14" key="1">
    <citation type="journal article" date="2015" name="Genome Announc.">
        <title>Draft Genome Sequences of Marine Isolates of Thalassomonas viridans and Thalassomonas actiniarum.</title>
        <authorList>
            <person name="Olonade I."/>
            <person name="van Zyl L.J."/>
            <person name="Trindade M."/>
        </authorList>
    </citation>
    <scope>NUCLEOTIDE SEQUENCE [LARGE SCALE GENOMIC DNA]</scope>
    <source>
        <strain evidence="13 14">A5K-106</strain>
    </source>
</reference>
<evidence type="ECO:0000256" key="1">
    <source>
        <dbReference type="ARBA" id="ARBA00001947"/>
    </source>
</evidence>
<evidence type="ECO:0000256" key="8">
    <source>
        <dbReference type="PROSITE-ProRule" id="PRU01379"/>
    </source>
</evidence>
<comment type="cofactor">
    <cofactor evidence="1">
        <name>Zn(2+)</name>
        <dbReference type="ChEBI" id="CHEBI:29105"/>
    </cofactor>
</comment>
<comment type="similarity">
    <text evidence="2 8">Belongs to the peptidase M14 family.</text>
</comment>
<gene>
    <name evidence="13" type="ORF">SG35_005145</name>
</gene>
<feature type="domain" description="P/Homo B" evidence="11">
    <location>
        <begin position="688"/>
        <end position="808"/>
    </location>
</feature>
<name>A0AAE9YSQ8_9GAMM</name>
<dbReference type="InterPro" id="IPR000834">
    <property type="entry name" value="Peptidase_M14"/>
</dbReference>
<dbReference type="PROSITE" id="PS00133">
    <property type="entry name" value="CARBOXYPEPT_ZN_2"/>
    <property type="match status" value="1"/>
</dbReference>
<dbReference type="InterPro" id="IPR007280">
    <property type="entry name" value="Peptidase_C_arc/bac"/>
</dbReference>
<evidence type="ECO:0000313" key="14">
    <source>
        <dbReference type="Proteomes" id="UP000032568"/>
    </source>
</evidence>
<feature type="domain" description="Peptidase M14" evidence="12">
    <location>
        <begin position="145"/>
        <end position="455"/>
    </location>
</feature>
<dbReference type="PANTHER" id="PTHR11705">
    <property type="entry name" value="PROTEASE FAMILY M14 CARBOXYPEPTIDASE A,B"/>
    <property type="match status" value="1"/>
</dbReference>
<keyword evidence="6" id="KW-0862">Zinc</keyword>
<evidence type="ECO:0000259" key="11">
    <source>
        <dbReference type="PROSITE" id="PS51829"/>
    </source>
</evidence>
<dbReference type="PROSITE" id="PS52035">
    <property type="entry name" value="PEPTIDASE_M14"/>
    <property type="match status" value="1"/>
</dbReference>
<dbReference type="InterPro" id="IPR008979">
    <property type="entry name" value="Galactose-bd-like_sf"/>
</dbReference>
<dbReference type="Proteomes" id="UP000032568">
    <property type="component" value="Chromosome"/>
</dbReference>
<dbReference type="SMART" id="SM00631">
    <property type="entry name" value="Zn_pept"/>
    <property type="match status" value="1"/>
</dbReference>
<keyword evidence="4" id="KW-0479">Metal-binding</keyword>
<dbReference type="Pfam" id="PF04151">
    <property type="entry name" value="PPC"/>
    <property type="match status" value="1"/>
</dbReference>
<dbReference type="AlphaFoldDB" id="A0AAE9YSQ8"/>
<dbReference type="Gene3D" id="2.60.120.380">
    <property type="match status" value="1"/>
</dbReference>
<evidence type="ECO:0000256" key="9">
    <source>
        <dbReference type="SAM" id="MobiDB-lite"/>
    </source>
</evidence>
<evidence type="ECO:0000256" key="4">
    <source>
        <dbReference type="ARBA" id="ARBA00022723"/>
    </source>
</evidence>
<organism evidence="13 14">
    <name type="scientific">Thalassomonas actiniarum</name>
    <dbReference type="NCBI Taxonomy" id="485447"/>
    <lineage>
        <taxon>Bacteria</taxon>
        <taxon>Pseudomonadati</taxon>
        <taxon>Pseudomonadota</taxon>
        <taxon>Gammaproteobacteria</taxon>
        <taxon>Alteromonadales</taxon>
        <taxon>Colwelliaceae</taxon>
        <taxon>Thalassomonas</taxon>
    </lineage>
</organism>
<dbReference type="InterPro" id="IPR057247">
    <property type="entry name" value="CARBOXYPEPT_ZN_2"/>
</dbReference>
<evidence type="ECO:0000256" key="3">
    <source>
        <dbReference type="ARBA" id="ARBA00022670"/>
    </source>
</evidence>
<dbReference type="SUPFAM" id="SSF53187">
    <property type="entry name" value="Zn-dependent exopeptidases"/>
    <property type="match status" value="1"/>
</dbReference>
<dbReference type="Gene3D" id="2.60.120.260">
    <property type="entry name" value="Galactose-binding domain-like"/>
    <property type="match status" value="1"/>
</dbReference>
<dbReference type="FunFam" id="2.60.120.380:FF:000013">
    <property type="entry name" value="Alkaline serine protease"/>
    <property type="match status" value="1"/>
</dbReference>
<dbReference type="PROSITE" id="PS51829">
    <property type="entry name" value="P_HOMO_B"/>
    <property type="match status" value="1"/>
</dbReference>
<accession>A0AAE9YSQ8</accession>
<keyword evidence="10" id="KW-0732">Signal</keyword>
<keyword evidence="5" id="KW-0378">Hydrolase</keyword>
<dbReference type="PANTHER" id="PTHR11705:SF119">
    <property type="entry name" value="OS02G0119300 PROTEIN"/>
    <property type="match status" value="1"/>
</dbReference>
<protein>
    <submittedName>
        <fullName evidence="13">Proprotein convertase P-domain-containing protein</fullName>
    </submittedName>
</protein>
<evidence type="ECO:0000256" key="7">
    <source>
        <dbReference type="ARBA" id="ARBA00023145"/>
    </source>
</evidence>
<dbReference type="InterPro" id="IPR002884">
    <property type="entry name" value="P_dom"/>
</dbReference>
<proteinExistence type="inferred from homology"/>
<dbReference type="GO" id="GO:0008270">
    <property type="term" value="F:zinc ion binding"/>
    <property type="evidence" value="ECO:0007669"/>
    <property type="project" value="InterPro"/>
</dbReference>
<feature type="region of interest" description="Disordered" evidence="9">
    <location>
        <begin position="296"/>
        <end position="321"/>
    </location>
</feature>
<dbReference type="KEGG" id="tact:SG35_005145"/>
<dbReference type="Gene3D" id="3.40.630.10">
    <property type="entry name" value="Zn peptidases"/>
    <property type="match status" value="1"/>
</dbReference>
<dbReference type="CDD" id="cd02795">
    <property type="entry name" value="CBM6-CBM35-CBM36_like"/>
    <property type="match status" value="1"/>
</dbReference>
<dbReference type="GO" id="GO:0004252">
    <property type="term" value="F:serine-type endopeptidase activity"/>
    <property type="evidence" value="ECO:0007669"/>
    <property type="project" value="InterPro"/>
</dbReference>
<dbReference type="Pfam" id="PF01483">
    <property type="entry name" value="P_proprotein"/>
    <property type="match status" value="1"/>
</dbReference>
<dbReference type="SUPFAM" id="SSF49785">
    <property type="entry name" value="Galactose-binding domain-like"/>
    <property type="match status" value="1"/>
</dbReference>
<evidence type="ECO:0000259" key="12">
    <source>
        <dbReference type="PROSITE" id="PS52035"/>
    </source>
</evidence>
<feature type="signal peptide" evidence="10">
    <location>
        <begin position="1"/>
        <end position="23"/>
    </location>
</feature>
<evidence type="ECO:0000256" key="2">
    <source>
        <dbReference type="ARBA" id="ARBA00005988"/>
    </source>
</evidence>
<keyword evidence="14" id="KW-1185">Reference proteome</keyword>